<proteinExistence type="predicted"/>
<reference evidence="1" key="1">
    <citation type="submission" date="2023-08" db="EMBL/GenBank/DDBJ databases">
        <authorList>
            <person name="Audoor S."/>
            <person name="Bilcke G."/>
        </authorList>
    </citation>
    <scope>NUCLEOTIDE SEQUENCE</scope>
</reference>
<evidence type="ECO:0000313" key="1">
    <source>
        <dbReference type="EMBL" id="CAJ1943751.1"/>
    </source>
</evidence>
<dbReference type="Proteomes" id="UP001295423">
    <property type="component" value="Unassembled WGS sequence"/>
</dbReference>
<keyword evidence="2" id="KW-1185">Reference proteome</keyword>
<gene>
    <name evidence="1" type="ORF">CYCCA115_LOCUS8591</name>
</gene>
<dbReference type="Gene3D" id="3.30.70.270">
    <property type="match status" value="1"/>
</dbReference>
<dbReference type="InterPro" id="IPR043502">
    <property type="entry name" value="DNA/RNA_pol_sf"/>
</dbReference>
<dbReference type="InterPro" id="IPR043128">
    <property type="entry name" value="Rev_trsase/Diguanyl_cyclase"/>
</dbReference>
<organism evidence="1 2">
    <name type="scientific">Cylindrotheca closterium</name>
    <dbReference type="NCBI Taxonomy" id="2856"/>
    <lineage>
        <taxon>Eukaryota</taxon>
        <taxon>Sar</taxon>
        <taxon>Stramenopiles</taxon>
        <taxon>Ochrophyta</taxon>
        <taxon>Bacillariophyta</taxon>
        <taxon>Bacillariophyceae</taxon>
        <taxon>Bacillariophycidae</taxon>
        <taxon>Bacillariales</taxon>
        <taxon>Bacillariaceae</taxon>
        <taxon>Cylindrotheca</taxon>
    </lineage>
</organism>
<dbReference type="EMBL" id="CAKOGP040001125">
    <property type="protein sequence ID" value="CAJ1943751.1"/>
    <property type="molecule type" value="Genomic_DNA"/>
</dbReference>
<name>A0AAD2CR94_9STRA</name>
<sequence length="232" mass="25875">MRRYISKGVVVSLTSFFAVQKGDNDIRMVYDGTKSGLNDAMWVPRFGLPTIETHLGSIEEGTFMADVDVEECFLNFPLHQSLQKLAGVDFTKYFPDPSQSTVWECWHRALMGVKSSPYQAVQGMTVSDEVICGQPEDSHNVFRWSRVRLNCPGDKDYDPSKPWVSKIRSDGKIAADLSGYVDDLHPSGSSQVEAWHTSRQAASTLNHLGIQDAACKLLEISDPLPPAIYLFN</sequence>
<comment type="caution">
    <text evidence="1">The sequence shown here is derived from an EMBL/GenBank/DDBJ whole genome shotgun (WGS) entry which is preliminary data.</text>
</comment>
<dbReference type="SUPFAM" id="SSF56672">
    <property type="entry name" value="DNA/RNA polymerases"/>
    <property type="match status" value="1"/>
</dbReference>
<accession>A0AAD2CR94</accession>
<evidence type="ECO:0000313" key="2">
    <source>
        <dbReference type="Proteomes" id="UP001295423"/>
    </source>
</evidence>
<dbReference type="AlphaFoldDB" id="A0AAD2CR94"/>
<protein>
    <submittedName>
        <fullName evidence="1">Uncharacterized protein</fullName>
    </submittedName>
</protein>
<dbReference type="Gene3D" id="3.10.10.10">
    <property type="entry name" value="HIV Type 1 Reverse Transcriptase, subunit A, domain 1"/>
    <property type="match status" value="1"/>
</dbReference>